<dbReference type="HOGENOM" id="CLU_531300_0_0_1"/>
<protein>
    <submittedName>
        <fullName evidence="3">Uncharacterized protein</fullName>
    </submittedName>
</protein>
<organism evidence="3 4">
    <name type="scientific">Daphnia pulex</name>
    <name type="common">Water flea</name>
    <dbReference type="NCBI Taxonomy" id="6669"/>
    <lineage>
        <taxon>Eukaryota</taxon>
        <taxon>Metazoa</taxon>
        <taxon>Ecdysozoa</taxon>
        <taxon>Arthropoda</taxon>
        <taxon>Crustacea</taxon>
        <taxon>Branchiopoda</taxon>
        <taxon>Diplostraca</taxon>
        <taxon>Cladocera</taxon>
        <taxon>Anomopoda</taxon>
        <taxon>Daphniidae</taxon>
        <taxon>Daphnia</taxon>
    </lineage>
</organism>
<feature type="compositionally biased region" description="Low complexity" evidence="1">
    <location>
        <begin position="365"/>
        <end position="384"/>
    </location>
</feature>
<feature type="signal peptide" evidence="2">
    <location>
        <begin position="1"/>
        <end position="22"/>
    </location>
</feature>
<evidence type="ECO:0000256" key="1">
    <source>
        <dbReference type="SAM" id="MobiDB-lite"/>
    </source>
</evidence>
<dbReference type="EMBL" id="GL732523">
    <property type="protein sequence ID" value="EFX90316.1"/>
    <property type="molecule type" value="Genomic_DNA"/>
</dbReference>
<feature type="compositionally biased region" description="Polar residues" evidence="1">
    <location>
        <begin position="286"/>
        <end position="297"/>
    </location>
</feature>
<feature type="compositionally biased region" description="Low complexity" evidence="1">
    <location>
        <begin position="264"/>
        <end position="275"/>
    </location>
</feature>
<evidence type="ECO:0000313" key="4">
    <source>
        <dbReference type="Proteomes" id="UP000000305"/>
    </source>
</evidence>
<feature type="compositionally biased region" description="Basic and acidic residues" evidence="1">
    <location>
        <begin position="276"/>
        <end position="285"/>
    </location>
</feature>
<dbReference type="AlphaFoldDB" id="E9FQT6"/>
<feature type="region of interest" description="Disordered" evidence="1">
    <location>
        <begin position="325"/>
        <end position="347"/>
    </location>
</feature>
<proteinExistence type="predicted"/>
<reference evidence="3 4" key="1">
    <citation type="journal article" date="2011" name="Science">
        <title>The ecoresponsive genome of Daphnia pulex.</title>
        <authorList>
            <person name="Colbourne J.K."/>
            <person name="Pfrender M.E."/>
            <person name="Gilbert D."/>
            <person name="Thomas W.K."/>
            <person name="Tucker A."/>
            <person name="Oakley T.H."/>
            <person name="Tokishita S."/>
            <person name="Aerts A."/>
            <person name="Arnold G.J."/>
            <person name="Basu M.K."/>
            <person name="Bauer D.J."/>
            <person name="Caceres C.E."/>
            <person name="Carmel L."/>
            <person name="Casola C."/>
            <person name="Choi J.H."/>
            <person name="Detter J.C."/>
            <person name="Dong Q."/>
            <person name="Dusheyko S."/>
            <person name="Eads B.D."/>
            <person name="Frohlich T."/>
            <person name="Geiler-Samerotte K.A."/>
            <person name="Gerlach D."/>
            <person name="Hatcher P."/>
            <person name="Jogdeo S."/>
            <person name="Krijgsveld J."/>
            <person name="Kriventseva E.V."/>
            <person name="Kultz D."/>
            <person name="Laforsch C."/>
            <person name="Lindquist E."/>
            <person name="Lopez J."/>
            <person name="Manak J.R."/>
            <person name="Muller J."/>
            <person name="Pangilinan J."/>
            <person name="Patwardhan R.P."/>
            <person name="Pitluck S."/>
            <person name="Pritham E.J."/>
            <person name="Rechtsteiner A."/>
            <person name="Rho M."/>
            <person name="Rogozin I.B."/>
            <person name="Sakarya O."/>
            <person name="Salamov A."/>
            <person name="Schaack S."/>
            <person name="Shapiro H."/>
            <person name="Shiga Y."/>
            <person name="Skalitzky C."/>
            <person name="Smith Z."/>
            <person name="Souvorov A."/>
            <person name="Sung W."/>
            <person name="Tang Z."/>
            <person name="Tsuchiya D."/>
            <person name="Tu H."/>
            <person name="Vos H."/>
            <person name="Wang M."/>
            <person name="Wolf Y.I."/>
            <person name="Yamagata H."/>
            <person name="Yamada T."/>
            <person name="Ye Y."/>
            <person name="Shaw J.R."/>
            <person name="Andrews J."/>
            <person name="Crease T.J."/>
            <person name="Tang H."/>
            <person name="Lucas S.M."/>
            <person name="Robertson H.M."/>
            <person name="Bork P."/>
            <person name="Koonin E.V."/>
            <person name="Zdobnov E.M."/>
            <person name="Grigoriev I.V."/>
            <person name="Lynch M."/>
            <person name="Boore J.L."/>
        </authorList>
    </citation>
    <scope>NUCLEOTIDE SEQUENCE [LARGE SCALE GENOMIC DNA]</scope>
</reference>
<feature type="region of interest" description="Disordered" evidence="1">
    <location>
        <begin position="242"/>
        <end position="302"/>
    </location>
</feature>
<dbReference type="InParanoid" id="E9FQT6"/>
<keyword evidence="4" id="KW-1185">Reference proteome</keyword>
<dbReference type="KEGG" id="dpx:DAPPUDRAFT_309785"/>
<feature type="compositionally biased region" description="Polar residues" evidence="1">
    <location>
        <begin position="188"/>
        <end position="198"/>
    </location>
</feature>
<evidence type="ECO:0000256" key="2">
    <source>
        <dbReference type="SAM" id="SignalP"/>
    </source>
</evidence>
<feature type="region of interest" description="Disordered" evidence="1">
    <location>
        <begin position="133"/>
        <end position="198"/>
    </location>
</feature>
<dbReference type="Proteomes" id="UP000000305">
    <property type="component" value="Unassembled WGS sequence"/>
</dbReference>
<dbReference type="OrthoDB" id="6350968at2759"/>
<feature type="chain" id="PRO_5003236702" evidence="2">
    <location>
        <begin position="23"/>
        <end position="513"/>
    </location>
</feature>
<keyword evidence="2" id="KW-0732">Signal</keyword>
<feature type="compositionally biased region" description="Polar residues" evidence="1">
    <location>
        <begin position="242"/>
        <end position="256"/>
    </location>
</feature>
<feature type="compositionally biased region" description="Low complexity" evidence="1">
    <location>
        <begin position="136"/>
        <end position="145"/>
    </location>
</feature>
<sequence length="513" mass="55699">MAVTKLLGLLLTLQFMMNTVSTAGIKSRQLDIPAFKAFFSQIQSHLVSDKDQGSTGTGAVSVKIEGLNPPPAVSSDWGANSTFVKNANMVAGDDSKFGVSVIRDSETSNRNLHRQNDGMMKGVAVVEGSRPESDFRSISSSSHGSFVLNHKRPASPVIQTGNSLGGKSEPSPFHSHQPAPIQPLKSHPTPQHSPQTTANQAAFTRAVPFQGPTNVRATPTVNAASNDWIPISQPIGSPITTSYSQLSTSRPTSSNGPIFEDTADNFNPFTFNNDNSNKEEKESKTIDSTASNDTNDVVDNHSDPSFLTGFRLKNPEMQEPLYGQVVSPPQNYAPVRKPLTKHTYKSPHPLNINQIIADAVDHKPPIQQQQKQQQQPGYKSSKPSIKGKLKSNLHSTFGVPEKSLKGNVGGKDIHNMGNQFPYPPIKTDPSFRSIGLFKGPSNDPQSPVQNNFDDGLRDDVGMVSSFSYFRNQGPDAPGSKGFDQAFNVHAGRNIAKQFKQHMFDQTGFPGKIQ</sequence>
<gene>
    <name evidence="3" type="ORF">DAPPUDRAFT_309785</name>
</gene>
<evidence type="ECO:0000313" key="3">
    <source>
        <dbReference type="EMBL" id="EFX90316.1"/>
    </source>
</evidence>
<name>E9FQT6_DAPPU</name>
<feature type="region of interest" description="Disordered" evidence="1">
    <location>
        <begin position="363"/>
        <end position="404"/>
    </location>
</feature>
<accession>E9FQT6</accession>